<evidence type="ECO:0000313" key="2">
    <source>
        <dbReference type="Proteomes" id="UP000887565"/>
    </source>
</evidence>
<dbReference type="InterPro" id="IPR036249">
    <property type="entry name" value="Thioredoxin-like_sf"/>
</dbReference>
<dbReference type="CDD" id="cd02964">
    <property type="entry name" value="TryX_like_family"/>
    <property type="match status" value="1"/>
</dbReference>
<dbReference type="GO" id="GO:0007600">
    <property type="term" value="P:sensory perception"/>
    <property type="evidence" value="ECO:0007669"/>
    <property type="project" value="InterPro"/>
</dbReference>
<organism evidence="2 3">
    <name type="scientific">Romanomermis culicivorax</name>
    <name type="common">Nematode worm</name>
    <dbReference type="NCBI Taxonomy" id="13658"/>
    <lineage>
        <taxon>Eukaryota</taxon>
        <taxon>Metazoa</taxon>
        <taxon>Ecdysozoa</taxon>
        <taxon>Nematoda</taxon>
        <taxon>Enoplea</taxon>
        <taxon>Dorylaimia</taxon>
        <taxon>Mermithida</taxon>
        <taxon>Mermithoidea</taxon>
        <taxon>Mermithidae</taxon>
        <taxon>Romanomermis</taxon>
    </lineage>
</organism>
<dbReference type="SUPFAM" id="SSF52833">
    <property type="entry name" value="Thioredoxin-like"/>
    <property type="match status" value="1"/>
</dbReference>
<dbReference type="WBParaSite" id="nRc.2.0.1.t44448-RA">
    <property type="protein sequence ID" value="nRc.2.0.1.t44448-RA"/>
    <property type="gene ID" value="nRc.2.0.1.g44448"/>
</dbReference>
<dbReference type="Gene3D" id="3.40.30.10">
    <property type="entry name" value="Glutaredoxin"/>
    <property type="match status" value="1"/>
</dbReference>
<proteinExistence type="predicted"/>
<dbReference type="OMA" id="MNEMHGS"/>
<dbReference type="PROSITE" id="PS51352">
    <property type="entry name" value="THIOREDOXIN_2"/>
    <property type="match status" value="1"/>
</dbReference>
<evidence type="ECO:0000259" key="1">
    <source>
        <dbReference type="PROSITE" id="PS51352"/>
    </source>
</evidence>
<dbReference type="Pfam" id="PF13905">
    <property type="entry name" value="Thioredoxin_8"/>
    <property type="match status" value="1"/>
</dbReference>
<dbReference type="PANTHER" id="PTHR46762:SF1">
    <property type="entry name" value="NUCLEOREDOXIN-LIKE PROTEIN 2"/>
    <property type="match status" value="1"/>
</dbReference>
<dbReference type="InterPro" id="IPR029519">
    <property type="entry name" value="RdCVF2"/>
</dbReference>
<dbReference type="InterPro" id="IPR012336">
    <property type="entry name" value="Thioredoxin-like_fold"/>
</dbReference>
<reference evidence="3" key="1">
    <citation type="submission" date="2022-11" db="UniProtKB">
        <authorList>
            <consortium name="WormBaseParasite"/>
        </authorList>
    </citation>
    <scope>IDENTIFICATION</scope>
</reference>
<keyword evidence="2" id="KW-1185">Reference proteome</keyword>
<dbReference type="InterPro" id="IPR013766">
    <property type="entry name" value="Thioredoxin_domain"/>
</dbReference>
<feature type="domain" description="Thioredoxin" evidence="1">
    <location>
        <begin position="1"/>
        <end position="136"/>
    </location>
</feature>
<protein>
    <submittedName>
        <fullName evidence="3">Thioredoxin domain-containing protein</fullName>
    </submittedName>
</protein>
<name>A0A915KZS7_ROMCU</name>
<accession>A0A915KZS7</accession>
<dbReference type="AlphaFoldDB" id="A0A915KZS7"/>
<dbReference type="Proteomes" id="UP000887565">
    <property type="component" value="Unplaced"/>
</dbReference>
<sequence>MATLFKGQKLMRKVGTEYQEVNAEEVLKNKVVGLYFSAHWCPPCRMFTPILKEFYGELTGEQFEIVFVSFDRSDKDLKVYLQEAHGDWCFLPFGSDFIQTLSKKYDVSGIPAFLIIKPNGDCIEKNARNAVQNPNDAPTVTLSNWKTAAGI</sequence>
<evidence type="ECO:0000313" key="3">
    <source>
        <dbReference type="WBParaSite" id="nRc.2.0.1.t44448-RA"/>
    </source>
</evidence>
<dbReference type="PANTHER" id="PTHR46762">
    <property type="entry name" value="NUCLEOREDOXIN-LIKE PROTEIN 2"/>
    <property type="match status" value="1"/>
</dbReference>
<dbReference type="GO" id="GO:0045494">
    <property type="term" value="P:photoreceptor cell maintenance"/>
    <property type="evidence" value="ECO:0007669"/>
    <property type="project" value="InterPro"/>
</dbReference>